<evidence type="ECO:0000256" key="2">
    <source>
        <dbReference type="SAM" id="Phobius"/>
    </source>
</evidence>
<dbReference type="VEuPathDB" id="FungiDB:SDRG_14467"/>
<dbReference type="Proteomes" id="UP000030762">
    <property type="component" value="Unassembled WGS sequence"/>
</dbReference>
<name>T0PQE4_SAPDV</name>
<keyword evidence="4" id="KW-1185">Reference proteome</keyword>
<accession>T0PQE4</accession>
<sequence>MSTGVRARSARPPQRRGWAHGDILVEESHLGADATPARAALPAKTTLPRLYRVVTCALLFLVGTAALMYRNLELQSAREDRLLIEIQQSIAEMDQIAAAAATMEAHAQRLASIAQTQLDAQMHALETGRLVTQQEKVRAEVDAIHVETMQHMQSMMEAMVENTRKEALDMMLHLSDDLAHDPVAPVDDEPTRDGELVDERVTEPTHVPTPLAPVPVARPSNATTAARPRAIDMFSTPRFWVFSTLCTTCIVLVVVSCMQRRATFVRYRLATQRFLHRIRLGIYALWCRICRVFGGVRRAWHWLLLKKKQLSTAVYWSPTKGDVASSPYPEDDDDDDENENENAEDESVYFYPQTPNPGRQTPGRTDAPRVQFSFSDDEDDGLDVTGSFGQSRQSHYVNAQSYEDVLTPLPAARLPKAGFQFGQRARTQLGR</sequence>
<dbReference type="GeneID" id="19955194"/>
<dbReference type="RefSeq" id="XP_008618819.1">
    <property type="nucleotide sequence ID" value="XM_008620597.1"/>
</dbReference>
<feature type="transmembrane region" description="Helical" evidence="2">
    <location>
        <begin position="50"/>
        <end position="69"/>
    </location>
</feature>
<dbReference type="OrthoDB" id="76574at2759"/>
<gene>
    <name evidence="3" type="ORF">SDRG_14467</name>
</gene>
<feature type="compositionally biased region" description="Acidic residues" evidence="1">
    <location>
        <begin position="329"/>
        <end position="347"/>
    </location>
</feature>
<dbReference type="AlphaFoldDB" id="T0PQE4"/>
<feature type="region of interest" description="Disordered" evidence="1">
    <location>
        <begin position="320"/>
        <end position="390"/>
    </location>
</feature>
<keyword evidence="2" id="KW-1133">Transmembrane helix</keyword>
<protein>
    <submittedName>
        <fullName evidence="3">Uncharacterized protein</fullName>
    </submittedName>
</protein>
<keyword evidence="2" id="KW-0472">Membrane</keyword>
<organism evidence="3 4">
    <name type="scientific">Saprolegnia diclina (strain VS20)</name>
    <dbReference type="NCBI Taxonomy" id="1156394"/>
    <lineage>
        <taxon>Eukaryota</taxon>
        <taxon>Sar</taxon>
        <taxon>Stramenopiles</taxon>
        <taxon>Oomycota</taxon>
        <taxon>Saprolegniomycetes</taxon>
        <taxon>Saprolegniales</taxon>
        <taxon>Saprolegniaceae</taxon>
        <taxon>Saprolegnia</taxon>
    </lineage>
</organism>
<keyword evidence="2" id="KW-0812">Transmembrane</keyword>
<evidence type="ECO:0000256" key="1">
    <source>
        <dbReference type="SAM" id="MobiDB-lite"/>
    </source>
</evidence>
<proteinExistence type="predicted"/>
<feature type="transmembrane region" description="Helical" evidence="2">
    <location>
        <begin position="239"/>
        <end position="258"/>
    </location>
</feature>
<evidence type="ECO:0000313" key="3">
    <source>
        <dbReference type="EMBL" id="EQC27714.1"/>
    </source>
</evidence>
<dbReference type="EMBL" id="JH767203">
    <property type="protein sequence ID" value="EQC27714.1"/>
    <property type="molecule type" value="Genomic_DNA"/>
</dbReference>
<dbReference type="InParanoid" id="T0PQE4"/>
<evidence type="ECO:0000313" key="4">
    <source>
        <dbReference type="Proteomes" id="UP000030762"/>
    </source>
</evidence>
<dbReference type="OMA" id="AIHVETM"/>
<reference evidence="3 4" key="1">
    <citation type="submission" date="2012-04" db="EMBL/GenBank/DDBJ databases">
        <title>The Genome Sequence of Saprolegnia declina VS20.</title>
        <authorList>
            <consortium name="The Broad Institute Genome Sequencing Platform"/>
            <person name="Russ C."/>
            <person name="Nusbaum C."/>
            <person name="Tyler B."/>
            <person name="van West P."/>
            <person name="Dieguez-Uribeondo J."/>
            <person name="de Bruijn I."/>
            <person name="Tripathy S."/>
            <person name="Jiang R."/>
            <person name="Young S.K."/>
            <person name="Zeng Q."/>
            <person name="Gargeya S."/>
            <person name="Fitzgerald M."/>
            <person name="Haas B."/>
            <person name="Abouelleil A."/>
            <person name="Alvarado L."/>
            <person name="Arachchi H.M."/>
            <person name="Berlin A."/>
            <person name="Chapman S.B."/>
            <person name="Goldberg J."/>
            <person name="Griggs A."/>
            <person name="Gujja S."/>
            <person name="Hansen M."/>
            <person name="Howarth C."/>
            <person name="Imamovic A."/>
            <person name="Larimer J."/>
            <person name="McCowen C."/>
            <person name="Montmayeur A."/>
            <person name="Murphy C."/>
            <person name="Neiman D."/>
            <person name="Pearson M."/>
            <person name="Priest M."/>
            <person name="Roberts A."/>
            <person name="Saif S."/>
            <person name="Shea T."/>
            <person name="Sisk P."/>
            <person name="Sykes S."/>
            <person name="Wortman J."/>
            <person name="Nusbaum C."/>
            <person name="Birren B."/>
        </authorList>
    </citation>
    <scope>NUCLEOTIDE SEQUENCE [LARGE SCALE GENOMIC DNA]</scope>
    <source>
        <strain evidence="3 4">VS20</strain>
    </source>
</reference>